<dbReference type="EMBL" id="CM040474">
    <property type="protein sequence ID" value="MCI4390508.1"/>
    <property type="molecule type" value="Genomic_DNA"/>
</dbReference>
<keyword evidence="2" id="KW-1185">Reference proteome</keyword>
<sequence length="86" mass="9893">MISSRLVKPAKQSRKEPSGDRSRMLIVGERLMRAGSEGNLLRSTPNQQQELQEQSLKMISNPELKRNLRRVVKCLHNYNTSPVTLY</sequence>
<name>A0ACC5XGR6_PANGG</name>
<accession>A0ACC5XGR6</accession>
<proteinExistence type="predicted"/>
<evidence type="ECO:0000313" key="1">
    <source>
        <dbReference type="EMBL" id="MCI4390508.1"/>
    </source>
</evidence>
<protein>
    <submittedName>
        <fullName evidence="1">Uncharacterized protein</fullName>
    </submittedName>
</protein>
<comment type="caution">
    <text evidence="1">The sequence shown here is derived from an EMBL/GenBank/DDBJ whole genome shotgun (WGS) entry which is preliminary data.</text>
</comment>
<evidence type="ECO:0000313" key="2">
    <source>
        <dbReference type="Proteomes" id="UP000829447"/>
    </source>
</evidence>
<dbReference type="Proteomes" id="UP000829447">
    <property type="component" value="Linkage Group LG21"/>
</dbReference>
<reference evidence="1 2" key="1">
    <citation type="journal article" date="2022" name="bioRxiv">
        <title>An ancient truncated duplication of the anti-Mullerian hormone receptor type 2 gene is a potential conserved master sex determinant in the Pangasiidae catfish family.</title>
        <authorList>
            <person name="Wen M."/>
            <person name="Pan Q."/>
            <person name="Jouanno E."/>
            <person name="Montfort J."/>
            <person name="Zahm M."/>
            <person name="Cabau C."/>
            <person name="Klopp C."/>
            <person name="Iampietro C."/>
            <person name="Roques C."/>
            <person name="Bouchez O."/>
            <person name="Castinel A."/>
            <person name="Donnadieu C."/>
            <person name="Parrinello H."/>
            <person name="Poncet C."/>
            <person name="Belmonte E."/>
            <person name="Gautier V."/>
            <person name="Avarre J.-C."/>
            <person name="Dugue R."/>
            <person name="Gustiano R."/>
            <person name="Ha T.T.T."/>
            <person name="Campet M."/>
            <person name="Sriphairoj K."/>
            <person name="Ribolli J."/>
            <person name="de Almeida F.L."/>
            <person name="Desvignes T."/>
            <person name="Postlethwait J.H."/>
            <person name="Bucao C.F."/>
            <person name="Robinson-Rechavi M."/>
            <person name="Bobe J."/>
            <person name="Herpin A."/>
            <person name="Guiguen Y."/>
        </authorList>
    </citation>
    <scope>NUCLEOTIDE SEQUENCE [LARGE SCALE GENOMIC DNA]</scope>
    <source>
        <strain evidence="1">YG-Dec2019</strain>
    </source>
</reference>
<gene>
    <name evidence="1" type="ORF">PGIGA_G00123350</name>
</gene>
<organism evidence="1 2">
    <name type="scientific">Pangasianodon gigas</name>
    <name type="common">Mekong giant catfish</name>
    <name type="synonym">Pangasius gigas</name>
    <dbReference type="NCBI Taxonomy" id="30993"/>
    <lineage>
        <taxon>Eukaryota</taxon>
        <taxon>Metazoa</taxon>
        <taxon>Chordata</taxon>
        <taxon>Craniata</taxon>
        <taxon>Vertebrata</taxon>
        <taxon>Euteleostomi</taxon>
        <taxon>Actinopterygii</taxon>
        <taxon>Neopterygii</taxon>
        <taxon>Teleostei</taxon>
        <taxon>Ostariophysi</taxon>
        <taxon>Siluriformes</taxon>
        <taxon>Pangasiidae</taxon>
        <taxon>Pangasianodon</taxon>
    </lineage>
</organism>